<comment type="caution">
    <text evidence="2">The sequence shown here is derived from an EMBL/GenBank/DDBJ whole genome shotgun (WGS) entry which is preliminary data.</text>
</comment>
<evidence type="ECO:0008006" key="4">
    <source>
        <dbReference type="Google" id="ProtNLM"/>
    </source>
</evidence>
<gene>
    <name evidence="2" type="ORF">N657DRAFT_644230</name>
</gene>
<dbReference type="EMBL" id="MU853226">
    <property type="protein sequence ID" value="KAK4125361.1"/>
    <property type="molecule type" value="Genomic_DNA"/>
</dbReference>
<protein>
    <recommendedName>
        <fullName evidence="4">BTB domain transcription factor</fullName>
    </recommendedName>
</protein>
<feature type="compositionally biased region" description="Basic and acidic residues" evidence="1">
    <location>
        <begin position="46"/>
        <end position="86"/>
    </location>
</feature>
<feature type="region of interest" description="Disordered" evidence="1">
    <location>
        <begin position="1"/>
        <end position="119"/>
    </location>
</feature>
<reference evidence="2" key="1">
    <citation type="journal article" date="2023" name="Mol. Phylogenet. Evol.">
        <title>Genome-scale phylogeny and comparative genomics of the fungal order Sordariales.</title>
        <authorList>
            <person name="Hensen N."/>
            <person name="Bonometti L."/>
            <person name="Westerberg I."/>
            <person name="Brannstrom I.O."/>
            <person name="Guillou S."/>
            <person name="Cros-Aarteil S."/>
            <person name="Calhoun S."/>
            <person name="Haridas S."/>
            <person name="Kuo A."/>
            <person name="Mondo S."/>
            <person name="Pangilinan J."/>
            <person name="Riley R."/>
            <person name="LaButti K."/>
            <person name="Andreopoulos B."/>
            <person name="Lipzen A."/>
            <person name="Chen C."/>
            <person name="Yan M."/>
            <person name="Daum C."/>
            <person name="Ng V."/>
            <person name="Clum A."/>
            <person name="Steindorff A."/>
            <person name="Ohm R.A."/>
            <person name="Martin F."/>
            <person name="Silar P."/>
            <person name="Natvig D.O."/>
            <person name="Lalanne C."/>
            <person name="Gautier V."/>
            <person name="Ament-Velasquez S.L."/>
            <person name="Kruys A."/>
            <person name="Hutchinson M.I."/>
            <person name="Powell A.J."/>
            <person name="Barry K."/>
            <person name="Miller A.N."/>
            <person name="Grigoriev I.V."/>
            <person name="Debuchy R."/>
            <person name="Gladieux P."/>
            <person name="Hiltunen Thoren M."/>
            <person name="Johannesson H."/>
        </authorList>
    </citation>
    <scope>NUCLEOTIDE SEQUENCE</scope>
    <source>
        <strain evidence="2">CBS 731.68</strain>
    </source>
</reference>
<dbReference type="RefSeq" id="XP_062649132.1">
    <property type="nucleotide sequence ID" value="XM_062792719.1"/>
</dbReference>
<accession>A0AAN6Z4W0</accession>
<name>A0AAN6Z4W0_9PEZI</name>
<dbReference type="GeneID" id="87829488"/>
<dbReference type="AlphaFoldDB" id="A0AAN6Z4W0"/>
<evidence type="ECO:0000313" key="3">
    <source>
        <dbReference type="Proteomes" id="UP001302602"/>
    </source>
</evidence>
<reference evidence="2" key="2">
    <citation type="submission" date="2023-05" db="EMBL/GenBank/DDBJ databases">
        <authorList>
            <consortium name="Lawrence Berkeley National Laboratory"/>
            <person name="Steindorff A."/>
            <person name="Hensen N."/>
            <person name="Bonometti L."/>
            <person name="Westerberg I."/>
            <person name="Brannstrom I.O."/>
            <person name="Guillou S."/>
            <person name="Cros-Aarteil S."/>
            <person name="Calhoun S."/>
            <person name="Haridas S."/>
            <person name="Kuo A."/>
            <person name="Mondo S."/>
            <person name="Pangilinan J."/>
            <person name="Riley R."/>
            <person name="Labutti K."/>
            <person name="Andreopoulos B."/>
            <person name="Lipzen A."/>
            <person name="Chen C."/>
            <person name="Yanf M."/>
            <person name="Daum C."/>
            <person name="Ng V."/>
            <person name="Clum A."/>
            <person name="Ohm R."/>
            <person name="Martin F."/>
            <person name="Silar P."/>
            <person name="Natvig D."/>
            <person name="Lalanne C."/>
            <person name="Gautier V."/>
            <person name="Ament-Velasquez S.L."/>
            <person name="Kruys A."/>
            <person name="Hutchinson M.I."/>
            <person name="Powell A.J."/>
            <person name="Barry K."/>
            <person name="Miller A.N."/>
            <person name="Grigoriev I.V."/>
            <person name="Debuchy R."/>
            <person name="Gladieux P."/>
            <person name="Thoren M.H."/>
            <person name="Johannesson H."/>
        </authorList>
    </citation>
    <scope>NUCLEOTIDE SEQUENCE</scope>
    <source>
        <strain evidence="2">CBS 731.68</strain>
    </source>
</reference>
<dbReference type="PANTHER" id="PTHR34776">
    <property type="entry name" value="F17F16.3 PROTEIN"/>
    <property type="match status" value="1"/>
</dbReference>
<sequence>MTTTTRSAAKKHEQPSGALSAAEAQPGSKHKTQESPAPRSPKRTKKTDEGSPASEEKRLKRAKESKEKEKKEDQEKGSMEERREKQQNGGGMEKTEARPKETATSAVEPQGRDDTEQVPSSILEKGIIYFFFRPRVNVDSPSDVSDIARSHIILRPIEQDAKLGSGPIGDARNSRLCLLPKKTLPQSGRDRFTAFVEKSNVSFQTLKDEFLASGDYQTKTAGTRHTPAATPVGEGVYAITSTGRTSHLVYILTLPEKLGEVQKEIGLKERGSFVISTKNPEFPGPQNARLPKAPEYPKELFEEFRSLRWVPTQPKHLDYVNTQFLLVGESSGFEKALALQKEDQEEGKAEPAEEMEKLEDEDAQRMKELSKDDSGRIFADLQAKAGDYSKLKTAF</sequence>
<dbReference type="PANTHER" id="PTHR34776:SF1">
    <property type="entry name" value="F17F16.3 PROTEIN"/>
    <property type="match status" value="1"/>
</dbReference>
<evidence type="ECO:0000313" key="2">
    <source>
        <dbReference type="EMBL" id="KAK4125361.1"/>
    </source>
</evidence>
<keyword evidence="3" id="KW-1185">Reference proteome</keyword>
<feature type="region of interest" description="Disordered" evidence="1">
    <location>
        <begin position="341"/>
        <end position="371"/>
    </location>
</feature>
<feature type="compositionally biased region" description="Basic and acidic residues" evidence="1">
    <location>
        <begin position="341"/>
        <end position="355"/>
    </location>
</feature>
<evidence type="ECO:0000256" key="1">
    <source>
        <dbReference type="SAM" id="MobiDB-lite"/>
    </source>
</evidence>
<dbReference type="Proteomes" id="UP001302602">
    <property type="component" value="Unassembled WGS sequence"/>
</dbReference>
<organism evidence="2 3">
    <name type="scientific">Parathielavia appendiculata</name>
    <dbReference type="NCBI Taxonomy" id="2587402"/>
    <lineage>
        <taxon>Eukaryota</taxon>
        <taxon>Fungi</taxon>
        <taxon>Dikarya</taxon>
        <taxon>Ascomycota</taxon>
        <taxon>Pezizomycotina</taxon>
        <taxon>Sordariomycetes</taxon>
        <taxon>Sordariomycetidae</taxon>
        <taxon>Sordariales</taxon>
        <taxon>Chaetomiaceae</taxon>
        <taxon>Parathielavia</taxon>
    </lineage>
</organism>
<proteinExistence type="predicted"/>